<dbReference type="EMBL" id="VIWP01000003">
    <property type="protein sequence ID" value="TWF54270.1"/>
    <property type="molecule type" value="Genomic_DNA"/>
</dbReference>
<sequence>MAVFPGEALEVTQNAQEKALSRWSVLAAALLIAMIGLFSVGTRESQAERSVHSSNKADGQQISRRDPIRAIVVLERRDAGANHWQNADAAAPPAAWSTAFSAFKLAKPATIAFVRSPTDFWPAPLPRAPPCPEAVI</sequence>
<evidence type="ECO:0000256" key="1">
    <source>
        <dbReference type="SAM" id="Phobius"/>
    </source>
</evidence>
<proteinExistence type="predicted"/>
<keyword evidence="3" id="KW-1185">Reference proteome</keyword>
<organism evidence="2 3">
    <name type="scientific">Neorhizobium alkalisoli</name>
    <dbReference type="NCBI Taxonomy" id="528178"/>
    <lineage>
        <taxon>Bacteria</taxon>
        <taxon>Pseudomonadati</taxon>
        <taxon>Pseudomonadota</taxon>
        <taxon>Alphaproteobacteria</taxon>
        <taxon>Hyphomicrobiales</taxon>
        <taxon>Rhizobiaceae</taxon>
        <taxon>Rhizobium/Agrobacterium group</taxon>
        <taxon>Neorhizobium</taxon>
    </lineage>
</organism>
<accession>A0A561QV72</accession>
<keyword evidence="1" id="KW-1133">Transmembrane helix</keyword>
<keyword evidence="1" id="KW-0472">Membrane</keyword>
<gene>
    <name evidence="2" type="ORF">FHW37_103133</name>
</gene>
<evidence type="ECO:0000313" key="3">
    <source>
        <dbReference type="Proteomes" id="UP000320653"/>
    </source>
</evidence>
<dbReference type="Proteomes" id="UP000320653">
    <property type="component" value="Unassembled WGS sequence"/>
</dbReference>
<keyword evidence="1" id="KW-0812">Transmembrane</keyword>
<name>A0A561QV72_9HYPH</name>
<comment type="caution">
    <text evidence="2">The sequence shown here is derived from an EMBL/GenBank/DDBJ whole genome shotgun (WGS) entry which is preliminary data.</text>
</comment>
<evidence type="ECO:0000313" key="2">
    <source>
        <dbReference type="EMBL" id="TWF54270.1"/>
    </source>
</evidence>
<dbReference type="RefSeq" id="WP_145636343.1">
    <property type="nucleotide sequence ID" value="NZ_VIWP01000003.1"/>
</dbReference>
<protein>
    <submittedName>
        <fullName evidence="2">Uncharacterized protein</fullName>
    </submittedName>
</protein>
<dbReference type="AlphaFoldDB" id="A0A561QV72"/>
<reference evidence="2 3" key="1">
    <citation type="submission" date="2019-06" db="EMBL/GenBank/DDBJ databases">
        <title>Sorghum-associated microbial communities from plants grown in Nebraska, USA.</title>
        <authorList>
            <person name="Schachtman D."/>
        </authorList>
    </citation>
    <scope>NUCLEOTIDE SEQUENCE [LARGE SCALE GENOMIC DNA]</scope>
    <source>
        <strain evidence="2 3">1225</strain>
    </source>
</reference>
<feature type="transmembrane region" description="Helical" evidence="1">
    <location>
        <begin position="20"/>
        <end position="40"/>
    </location>
</feature>